<evidence type="ECO:0000313" key="3">
    <source>
        <dbReference type="Proteomes" id="UP000031599"/>
    </source>
</evidence>
<accession>A0A0C2CTB1</accession>
<dbReference type="Proteomes" id="UP000031599">
    <property type="component" value="Unassembled WGS sequence"/>
</dbReference>
<organism evidence="2 3">
    <name type="scientific">Enhygromyxa salina</name>
    <dbReference type="NCBI Taxonomy" id="215803"/>
    <lineage>
        <taxon>Bacteria</taxon>
        <taxon>Pseudomonadati</taxon>
        <taxon>Myxococcota</taxon>
        <taxon>Polyangia</taxon>
        <taxon>Nannocystales</taxon>
        <taxon>Nannocystaceae</taxon>
        <taxon>Enhygromyxa</taxon>
    </lineage>
</organism>
<evidence type="ECO:0000256" key="1">
    <source>
        <dbReference type="SAM" id="MobiDB-lite"/>
    </source>
</evidence>
<reference evidence="2 3" key="1">
    <citation type="submission" date="2014-12" db="EMBL/GenBank/DDBJ databases">
        <title>Genome assembly of Enhygromyxa salina DSM 15201.</title>
        <authorList>
            <person name="Sharma G."/>
            <person name="Subramanian S."/>
        </authorList>
    </citation>
    <scope>NUCLEOTIDE SEQUENCE [LARGE SCALE GENOMIC DNA]</scope>
    <source>
        <strain evidence="2 3">DSM 15201</strain>
    </source>
</reference>
<dbReference type="EMBL" id="JMCC02000073">
    <property type="protein sequence ID" value="KIG14406.1"/>
    <property type="molecule type" value="Genomic_DNA"/>
</dbReference>
<dbReference type="AlphaFoldDB" id="A0A0C2CTB1"/>
<protein>
    <submittedName>
        <fullName evidence="2">TRANSCRIPTIONAL REGULATORY protein</fullName>
    </submittedName>
</protein>
<feature type="compositionally biased region" description="Basic residues" evidence="1">
    <location>
        <begin position="1"/>
        <end position="18"/>
    </location>
</feature>
<sequence length="50" mass="5795">MHRSITRKRSIDHRKHRVQPTQSALLDPKTPLDPEHVAAVSNNEKRTEDP</sequence>
<evidence type="ECO:0000313" key="2">
    <source>
        <dbReference type="EMBL" id="KIG14406.1"/>
    </source>
</evidence>
<feature type="region of interest" description="Disordered" evidence="1">
    <location>
        <begin position="1"/>
        <end position="50"/>
    </location>
</feature>
<name>A0A0C2CTB1_9BACT</name>
<proteinExistence type="predicted"/>
<gene>
    <name evidence="2" type="ORF">DB30_06749</name>
</gene>
<comment type="caution">
    <text evidence="2">The sequence shown here is derived from an EMBL/GenBank/DDBJ whole genome shotgun (WGS) entry which is preliminary data.</text>
</comment>